<evidence type="ECO:0000313" key="8">
    <source>
        <dbReference type="EMBL" id="QDG49806.1"/>
    </source>
</evidence>
<gene>
    <name evidence="8" type="ORF">FIV42_03345</name>
</gene>
<comment type="subcellular location">
    <subcellularLocation>
        <location evidence="1">Cell outer membrane</location>
        <topology evidence="1">Multi-pass membrane protein</topology>
    </subcellularLocation>
</comment>
<name>A0A4Y6PNC3_PERCE</name>
<evidence type="ECO:0000313" key="9">
    <source>
        <dbReference type="Proteomes" id="UP000315995"/>
    </source>
</evidence>
<evidence type="ECO:0008006" key="10">
    <source>
        <dbReference type="Google" id="ProtNLM"/>
    </source>
</evidence>
<keyword evidence="6" id="KW-0472">Membrane</keyword>
<accession>A0A4Y6PNC3</accession>
<keyword evidence="7" id="KW-0998">Cell outer membrane</keyword>
<dbReference type="InterPro" id="IPR005017">
    <property type="entry name" value="OMPP1/FadL/TodX"/>
</dbReference>
<protein>
    <recommendedName>
        <fullName evidence="10">Aromatic hydrocarbon degradation protein</fullName>
    </recommendedName>
</protein>
<evidence type="ECO:0000256" key="2">
    <source>
        <dbReference type="ARBA" id="ARBA00008163"/>
    </source>
</evidence>
<keyword evidence="4" id="KW-0812">Transmembrane</keyword>
<dbReference type="PANTHER" id="PTHR35093">
    <property type="entry name" value="OUTER MEMBRANE PROTEIN NMB0088-RELATED"/>
    <property type="match status" value="1"/>
</dbReference>
<sequence>MVLSTSTAAFAAGFEVPENTTKSVGRGGTGAVNKRDPSALYFNPALLERARGAQVLLNVNLLNLNLEFQRDPLVNEENRRNPKLEYDAIRNQSGFFPAPFLTASWDLGIENLTIGAGLFGPSGYGQRCYGKLTDSGCDVDEDNGGRYMMVGTTLIEAFASLGAGYRIELPYGDLSVGASAAATYLDSDFTLVIHGGTDRENWEDPENDAVFRGNGLSDWALSGTFGLAYDIQGFRLAASYRPPISWEAEGTAELTPAPSNNLGELTDDGVTLRTEQAGVLRMGFGLEAGEHPGDATRPRYDFEFNMVWEDWSRVDRFEITPHGKLKVLNAETDLGTLYQVKGYEDTFSFRLGGSYAFNDWLTGHAGGYYETGAQAEEYTNLDFVSWNRYAGGLGATFNVVDGFDFDVAYMHVYSPERHVDEGEIYKQSLSETEGGTAQNTGTWNSSFQLASFGVTYRYD</sequence>
<evidence type="ECO:0000256" key="3">
    <source>
        <dbReference type="ARBA" id="ARBA00022452"/>
    </source>
</evidence>
<evidence type="ECO:0000256" key="1">
    <source>
        <dbReference type="ARBA" id="ARBA00004571"/>
    </source>
</evidence>
<dbReference type="AlphaFoldDB" id="A0A4Y6PNC3"/>
<dbReference type="SUPFAM" id="SSF56935">
    <property type="entry name" value="Porins"/>
    <property type="match status" value="1"/>
</dbReference>
<dbReference type="EMBL" id="CP041186">
    <property type="protein sequence ID" value="QDG49806.1"/>
    <property type="molecule type" value="Genomic_DNA"/>
</dbReference>
<dbReference type="PANTHER" id="PTHR35093:SF8">
    <property type="entry name" value="OUTER MEMBRANE PROTEIN NMB0088-RELATED"/>
    <property type="match status" value="1"/>
</dbReference>
<comment type="similarity">
    <text evidence="2">Belongs to the OmpP1/FadL family.</text>
</comment>
<evidence type="ECO:0000256" key="5">
    <source>
        <dbReference type="ARBA" id="ARBA00022729"/>
    </source>
</evidence>
<dbReference type="Proteomes" id="UP000315995">
    <property type="component" value="Chromosome"/>
</dbReference>
<dbReference type="Pfam" id="PF03349">
    <property type="entry name" value="Toluene_X"/>
    <property type="match status" value="1"/>
</dbReference>
<evidence type="ECO:0000256" key="4">
    <source>
        <dbReference type="ARBA" id="ARBA00022692"/>
    </source>
</evidence>
<keyword evidence="3" id="KW-1134">Transmembrane beta strand</keyword>
<organism evidence="8 9">
    <name type="scientific">Persicimonas caeni</name>
    <dbReference type="NCBI Taxonomy" id="2292766"/>
    <lineage>
        <taxon>Bacteria</taxon>
        <taxon>Deltaproteobacteria</taxon>
        <taxon>Bradymonadales</taxon>
        <taxon>Bradymonadaceae</taxon>
        <taxon>Persicimonas</taxon>
    </lineage>
</organism>
<keyword evidence="9" id="KW-1185">Reference proteome</keyword>
<dbReference type="RefSeq" id="WP_141196303.1">
    <property type="nucleotide sequence ID" value="NZ_CP041186.1"/>
</dbReference>
<evidence type="ECO:0000256" key="7">
    <source>
        <dbReference type="ARBA" id="ARBA00023237"/>
    </source>
</evidence>
<dbReference type="GO" id="GO:0015483">
    <property type="term" value="F:long-chain fatty acid transporting porin activity"/>
    <property type="evidence" value="ECO:0007669"/>
    <property type="project" value="TreeGrafter"/>
</dbReference>
<proteinExistence type="inferred from homology"/>
<dbReference type="OrthoDB" id="9922at2"/>
<keyword evidence="5" id="KW-0732">Signal</keyword>
<reference evidence="8 9" key="1">
    <citation type="submission" date="2019-06" db="EMBL/GenBank/DDBJ databases">
        <title>Persicimonas caeni gen. nov., sp. nov., a predatory bacterium isolated from solar saltern.</title>
        <authorList>
            <person name="Wang S."/>
        </authorList>
    </citation>
    <scope>NUCLEOTIDE SEQUENCE [LARGE SCALE GENOMIC DNA]</scope>
    <source>
        <strain evidence="8 9">YN101</strain>
    </source>
</reference>
<accession>A0A5B8Y0T8</accession>
<dbReference type="Gene3D" id="2.40.160.60">
    <property type="entry name" value="Outer membrane protein transport protein (OMPP1/FadL/TodX)"/>
    <property type="match status" value="1"/>
</dbReference>
<dbReference type="GO" id="GO:0009279">
    <property type="term" value="C:cell outer membrane"/>
    <property type="evidence" value="ECO:0007669"/>
    <property type="project" value="UniProtKB-SubCell"/>
</dbReference>
<evidence type="ECO:0000256" key="6">
    <source>
        <dbReference type="ARBA" id="ARBA00023136"/>
    </source>
</evidence>